<dbReference type="InterPro" id="IPR023214">
    <property type="entry name" value="HAD_sf"/>
</dbReference>
<dbReference type="PANTHER" id="PTHR19288">
    <property type="entry name" value="4-NITROPHENYLPHOSPHATASE-RELATED"/>
    <property type="match status" value="1"/>
</dbReference>
<keyword evidence="2" id="KW-1185">Reference proteome</keyword>
<dbReference type="EMBL" id="MCGO01000002">
    <property type="protein sequence ID" value="ORY53269.1"/>
    <property type="molecule type" value="Genomic_DNA"/>
</dbReference>
<accession>A0A1Y2D1V3</accession>
<organism evidence="1 2">
    <name type="scientific">Rhizoclosmatium globosum</name>
    <dbReference type="NCBI Taxonomy" id="329046"/>
    <lineage>
        <taxon>Eukaryota</taxon>
        <taxon>Fungi</taxon>
        <taxon>Fungi incertae sedis</taxon>
        <taxon>Chytridiomycota</taxon>
        <taxon>Chytridiomycota incertae sedis</taxon>
        <taxon>Chytridiomycetes</taxon>
        <taxon>Chytridiales</taxon>
        <taxon>Chytriomycetaceae</taxon>
        <taxon>Rhizoclosmatium</taxon>
    </lineage>
</organism>
<name>A0A1Y2D1V3_9FUNG</name>
<sequence length="198" mass="22057">MKGQSWNPKGLTSIWTLLTRPSLALKREGIKAICFDKDNTLTAPYSVDIHPPFKAAWKECIDTFGSEQVVIVSNSAGSNNDVGYAEATRIQESLKIHVIRHAEKKPGGAQDLLNHFPSLQPSQIAVVGDRLLTDIVYGNKMGAFTILTTKIITEEGDNRFALHLRRFENRILVPFLNTLGVKPPSHFLTSIHSLIRKQ</sequence>
<evidence type="ECO:0000313" key="1">
    <source>
        <dbReference type="EMBL" id="ORY53269.1"/>
    </source>
</evidence>
<dbReference type="NCBIfam" id="TIGR01662">
    <property type="entry name" value="HAD-SF-IIIA"/>
    <property type="match status" value="1"/>
</dbReference>
<dbReference type="NCBIfam" id="TIGR01668">
    <property type="entry name" value="YqeG_hyp_ppase"/>
    <property type="match status" value="1"/>
</dbReference>
<dbReference type="SUPFAM" id="SSF56784">
    <property type="entry name" value="HAD-like"/>
    <property type="match status" value="1"/>
</dbReference>
<comment type="caution">
    <text evidence="1">The sequence shown here is derived from an EMBL/GenBank/DDBJ whole genome shotgun (WGS) entry which is preliminary data.</text>
</comment>
<reference evidence="1 2" key="1">
    <citation type="submission" date="2016-07" db="EMBL/GenBank/DDBJ databases">
        <title>Pervasive Adenine N6-methylation of Active Genes in Fungi.</title>
        <authorList>
            <consortium name="DOE Joint Genome Institute"/>
            <person name="Mondo S.J."/>
            <person name="Dannebaum R.O."/>
            <person name="Kuo R.C."/>
            <person name="Labutti K."/>
            <person name="Haridas S."/>
            <person name="Kuo A."/>
            <person name="Salamov A."/>
            <person name="Ahrendt S.R."/>
            <person name="Lipzen A."/>
            <person name="Sullivan W."/>
            <person name="Andreopoulos W.B."/>
            <person name="Clum A."/>
            <person name="Lindquist E."/>
            <person name="Daum C."/>
            <person name="Ramamoorthy G.K."/>
            <person name="Gryganskyi A."/>
            <person name="Culley D."/>
            <person name="Magnuson J.K."/>
            <person name="James T.Y."/>
            <person name="O'Malley M.A."/>
            <person name="Stajich J.E."/>
            <person name="Spatafora J.W."/>
            <person name="Visel A."/>
            <person name="Grigoriev I.V."/>
        </authorList>
    </citation>
    <scope>NUCLEOTIDE SEQUENCE [LARGE SCALE GENOMIC DNA]</scope>
    <source>
        <strain evidence="1 2">JEL800</strain>
    </source>
</reference>
<dbReference type="Proteomes" id="UP000193642">
    <property type="component" value="Unassembled WGS sequence"/>
</dbReference>
<dbReference type="OrthoDB" id="198652at2759"/>
<dbReference type="InterPro" id="IPR036412">
    <property type="entry name" value="HAD-like_sf"/>
</dbReference>
<dbReference type="Gene3D" id="3.40.50.1000">
    <property type="entry name" value="HAD superfamily/HAD-like"/>
    <property type="match status" value="1"/>
</dbReference>
<dbReference type="AlphaFoldDB" id="A0A1Y2D1V3"/>
<evidence type="ECO:0000313" key="2">
    <source>
        <dbReference type="Proteomes" id="UP000193642"/>
    </source>
</evidence>
<dbReference type="GO" id="GO:0008962">
    <property type="term" value="F:phosphatidylglycerophosphatase activity"/>
    <property type="evidence" value="ECO:0007669"/>
    <property type="project" value="InterPro"/>
</dbReference>
<dbReference type="PANTHER" id="PTHR19288:SF25">
    <property type="entry name" value="PHOSPHATIDYLGLYCEROPHOSPHATASE GEP4, MITOCHONDRIAL"/>
    <property type="match status" value="1"/>
</dbReference>
<dbReference type="InterPro" id="IPR006549">
    <property type="entry name" value="HAD-SF_hydro_IIIA"/>
</dbReference>
<proteinExistence type="predicted"/>
<gene>
    <name evidence="1" type="ORF">BCR33DRAFT_779578</name>
</gene>
<protein>
    <submittedName>
        <fullName evidence="1">HAD-superfamily phosphatase</fullName>
    </submittedName>
</protein>
<dbReference type="InterPro" id="IPR010021">
    <property type="entry name" value="PGPP1/Gep4"/>
</dbReference>
<dbReference type="InterPro" id="IPR027706">
    <property type="entry name" value="PGP_Pase"/>
</dbReference>
<dbReference type="Pfam" id="PF09419">
    <property type="entry name" value="PGP_phosphatase"/>
    <property type="match status" value="1"/>
</dbReference>
<dbReference type="STRING" id="329046.A0A1Y2D1V3"/>
<dbReference type="GO" id="GO:0005737">
    <property type="term" value="C:cytoplasm"/>
    <property type="evidence" value="ECO:0007669"/>
    <property type="project" value="TreeGrafter"/>
</dbReference>